<organism evidence="2 3">
    <name type="scientific">Angustibacter aerolatus</name>
    <dbReference type="NCBI Taxonomy" id="1162965"/>
    <lineage>
        <taxon>Bacteria</taxon>
        <taxon>Bacillati</taxon>
        <taxon>Actinomycetota</taxon>
        <taxon>Actinomycetes</taxon>
        <taxon>Kineosporiales</taxon>
        <taxon>Kineosporiaceae</taxon>
    </lineage>
</organism>
<feature type="domain" description="MurNAc-LAA" evidence="1">
    <location>
        <begin position="3"/>
        <end position="46"/>
    </location>
</feature>
<protein>
    <recommendedName>
        <fullName evidence="1">MurNAc-LAA domain-containing protein</fullName>
    </recommendedName>
</protein>
<gene>
    <name evidence="2" type="ORF">GCM10025868_23230</name>
</gene>
<evidence type="ECO:0000313" key="2">
    <source>
        <dbReference type="EMBL" id="GMA87073.1"/>
    </source>
</evidence>
<accession>A0ABQ6JFY7</accession>
<proteinExistence type="predicted"/>
<dbReference type="EMBL" id="BSUZ01000001">
    <property type="protein sequence ID" value="GMA87073.1"/>
    <property type="molecule type" value="Genomic_DNA"/>
</dbReference>
<reference evidence="3" key="1">
    <citation type="journal article" date="2019" name="Int. J. Syst. Evol. Microbiol.">
        <title>The Global Catalogue of Microorganisms (GCM) 10K type strain sequencing project: providing services to taxonomists for standard genome sequencing and annotation.</title>
        <authorList>
            <consortium name="The Broad Institute Genomics Platform"/>
            <consortium name="The Broad Institute Genome Sequencing Center for Infectious Disease"/>
            <person name="Wu L."/>
            <person name="Ma J."/>
        </authorList>
    </citation>
    <scope>NUCLEOTIDE SEQUENCE [LARGE SCALE GENOMIC DNA]</scope>
    <source>
        <strain evidence="3">NBRC 108730</strain>
    </source>
</reference>
<sequence length="73" mass="7937">MGLLRRTVMPAIRLDVGHLSHQGDARRLADPAFRDTLAEAIVVAVQRTYLEEHDDAATGTLRVADVLARSGLS</sequence>
<evidence type="ECO:0000259" key="1">
    <source>
        <dbReference type="Pfam" id="PF01520"/>
    </source>
</evidence>
<dbReference type="Proteomes" id="UP001157017">
    <property type="component" value="Unassembled WGS sequence"/>
</dbReference>
<evidence type="ECO:0000313" key="3">
    <source>
        <dbReference type="Proteomes" id="UP001157017"/>
    </source>
</evidence>
<comment type="caution">
    <text evidence="2">The sequence shown here is derived from an EMBL/GenBank/DDBJ whole genome shotgun (WGS) entry which is preliminary data.</text>
</comment>
<dbReference type="InterPro" id="IPR002508">
    <property type="entry name" value="MurNAc-LAA_cat"/>
</dbReference>
<dbReference type="Pfam" id="PF01520">
    <property type="entry name" value="Amidase_3"/>
    <property type="match status" value="1"/>
</dbReference>
<dbReference type="Gene3D" id="3.40.630.40">
    <property type="entry name" value="Zn-dependent exopeptidases"/>
    <property type="match status" value="1"/>
</dbReference>
<keyword evidence="3" id="KW-1185">Reference proteome</keyword>
<name>A0ABQ6JFY7_9ACTN</name>
<dbReference type="SUPFAM" id="SSF53187">
    <property type="entry name" value="Zn-dependent exopeptidases"/>
    <property type="match status" value="1"/>
</dbReference>